<dbReference type="VEuPathDB" id="TriTrypDB:TvY486_0000160"/>
<evidence type="ECO:0000313" key="3">
    <source>
        <dbReference type="Proteomes" id="UP000009027"/>
    </source>
</evidence>
<evidence type="ECO:0000313" key="2">
    <source>
        <dbReference type="EMBL" id="CCD20076.1"/>
    </source>
</evidence>
<keyword evidence="3" id="KW-1185">Reference proteome</keyword>
<dbReference type="AlphaFoldDB" id="F9WR92"/>
<feature type="compositionally biased region" description="Low complexity" evidence="1">
    <location>
        <begin position="43"/>
        <end position="53"/>
    </location>
</feature>
<sequence>MLRQTLWFLLEKETPPTIRRAVMAKIRPNSGSSSGTGGGGVSGASALSSKAVATSSQHHSPLGTAPQGYNGVSLDERVSAAIQSGALASLPSSAAIAAQLVEKEKEGSDKPSEDAYQFLLHHIDSEIAALTRRVAAVGKQRENVEGNQSRRIRDLFECIERPWLLLESIPAPQLPNKALDVYAKELYIRQRGNSTSDWGEDAVFLTACKRNWRAMTIEQRKPYEIAARRNEQTRKELKKNMNNGCSFFESLCEKTKEWTA</sequence>
<organism evidence="2 3">
    <name type="scientific">Trypanosoma vivax (strain Y486)</name>
    <dbReference type="NCBI Taxonomy" id="1055687"/>
    <lineage>
        <taxon>Eukaryota</taxon>
        <taxon>Discoba</taxon>
        <taxon>Euglenozoa</taxon>
        <taxon>Kinetoplastea</taxon>
        <taxon>Metakinetoplastina</taxon>
        <taxon>Trypanosomatida</taxon>
        <taxon>Trypanosomatidae</taxon>
        <taxon>Trypanosoma</taxon>
        <taxon>Duttonella</taxon>
    </lineage>
</organism>
<name>F9WR92_TRYVY</name>
<protein>
    <submittedName>
        <fullName evidence="2">Uncharacterized protein</fullName>
    </submittedName>
</protein>
<evidence type="ECO:0000256" key="1">
    <source>
        <dbReference type="SAM" id="MobiDB-lite"/>
    </source>
</evidence>
<reference evidence="2 3" key="1">
    <citation type="journal article" date="2012" name="Proc. Natl. Acad. Sci. U.S.A.">
        <title>Antigenic diversity is generated by distinct evolutionary mechanisms in African trypanosome species.</title>
        <authorList>
            <person name="Jackson A.P."/>
            <person name="Berry A."/>
            <person name="Aslett M."/>
            <person name="Allison H.C."/>
            <person name="Burton P."/>
            <person name="Vavrova-Anderson J."/>
            <person name="Brown R."/>
            <person name="Browne H."/>
            <person name="Corton N."/>
            <person name="Hauser H."/>
            <person name="Gamble J."/>
            <person name="Gilderthorp R."/>
            <person name="Marcello L."/>
            <person name="McQuillan J."/>
            <person name="Otto T.D."/>
            <person name="Quail M.A."/>
            <person name="Sanders M.J."/>
            <person name="van Tonder A."/>
            <person name="Ginger M.L."/>
            <person name="Field M.C."/>
            <person name="Barry J.D."/>
            <person name="Hertz-Fowler C."/>
            <person name="Berriman M."/>
        </authorList>
    </citation>
    <scope>NUCLEOTIDE SEQUENCE</scope>
    <source>
        <strain evidence="2 3">Y486</strain>
    </source>
</reference>
<accession>F9WR92</accession>
<dbReference type="Proteomes" id="UP000009027">
    <property type="component" value="Unassembled WGS sequence"/>
</dbReference>
<feature type="region of interest" description="Disordered" evidence="1">
    <location>
        <begin position="25"/>
        <end position="69"/>
    </location>
</feature>
<dbReference type="EMBL" id="CAEX01004795">
    <property type="protein sequence ID" value="CCD20076.1"/>
    <property type="molecule type" value="Genomic_DNA"/>
</dbReference>
<gene>
    <name evidence="2" type="ORF">TvY486_0000160</name>
</gene>
<feature type="non-terminal residue" evidence="2">
    <location>
        <position position="260"/>
    </location>
</feature>
<proteinExistence type="predicted"/>